<name>A0A7C9DND5_OPUST</name>
<protein>
    <submittedName>
        <fullName evidence="1">Uncharacterized protein</fullName>
    </submittedName>
</protein>
<organism evidence="1">
    <name type="scientific">Opuntia streptacantha</name>
    <name type="common">Prickly pear cactus</name>
    <name type="synonym">Opuntia cardona</name>
    <dbReference type="NCBI Taxonomy" id="393608"/>
    <lineage>
        <taxon>Eukaryota</taxon>
        <taxon>Viridiplantae</taxon>
        <taxon>Streptophyta</taxon>
        <taxon>Embryophyta</taxon>
        <taxon>Tracheophyta</taxon>
        <taxon>Spermatophyta</taxon>
        <taxon>Magnoliopsida</taxon>
        <taxon>eudicotyledons</taxon>
        <taxon>Gunneridae</taxon>
        <taxon>Pentapetalae</taxon>
        <taxon>Caryophyllales</taxon>
        <taxon>Cactineae</taxon>
        <taxon>Cactaceae</taxon>
        <taxon>Opuntioideae</taxon>
        <taxon>Opuntia</taxon>
    </lineage>
</organism>
<proteinExistence type="predicted"/>
<evidence type="ECO:0000313" key="1">
    <source>
        <dbReference type="EMBL" id="MBA4647680.1"/>
    </source>
</evidence>
<dbReference type="AlphaFoldDB" id="A0A7C9DND5"/>
<reference evidence="1" key="2">
    <citation type="submission" date="2020-07" db="EMBL/GenBank/DDBJ databases">
        <authorList>
            <person name="Vera ALvarez R."/>
            <person name="Arias-Moreno D.M."/>
            <person name="Jimenez-Jacinto V."/>
            <person name="Jimenez-Bremont J.F."/>
            <person name="Swaminathan K."/>
            <person name="Moose S.P."/>
            <person name="Guerrero-Gonzalez M.L."/>
            <person name="Marino-Ramirez L."/>
            <person name="Landsman D."/>
            <person name="Rodriguez-Kessler M."/>
            <person name="Delgado-Sanchez P."/>
        </authorList>
    </citation>
    <scope>NUCLEOTIDE SEQUENCE</scope>
    <source>
        <tissue evidence="1">Cladode</tissue>
    </source>
</reference>
<accession>A0A7C9DND5</accession>
<reference evidence="1" key="1">
    <citation type="journal article" date="2013" name="J. Plant Res.">
        <title>Effect of fungi and light on seed germination of three Opuntia species from semiarid lands of central Mexico.</title>
        <authorList>
            <person name="Delgado-Sanchez P."/>
            <person name="Jimenez-Bremont J.F."/>
            <person name="Guerrero-Gonzalez Mde L."/>
            <person name="Flores J."/>
        </authorList>
    </citation>
    <scope>NUCLEOTIDE SEQUENCE</scope>
    <source>
        <tissue evidence="1">Cladode</tissue>
    </source>
</reference>
<dbReference type="EMBL" id="GISG01151645">
    <property type="protein sequence ID" value="MBA4647680.1"/>
    <property type="molecule type" value="Transcribed_RNA"/>
</dbReference>
<sequence length="105" mass="12282">MDTIISRRKPNCFFPINVIMRIRVQNPSIGPILPKSRRSPSFIHFSLLSITHITPSGNPNLSFLFHIQITHHILPRITNNNIIVIRNPRLLRHRVPFRIKIIVHD</sequence>